<reference evidence="2" key="1">
    <citation type="journal article" date="2020" name="Stud. Mycol.">
        <title>101 Dothideomycetes genomes: a test case for predicting lifestyles and emergence of pathogens.</title>
        <authorList>
            <person name="Haridas S."/>
            <person name="Albert R."/>
            <person name="Binder M."/>
            <person name="Bloem J."/>
            <person name="Labutti K."/>
            <person name="Salamov A."/>
            <person name="Andreopoulos B."/>
            <person name="Baker S."/>
            <person name="Barry K."/>
            <person name="Bills G."/>
            <person name="Bluhm B."/>
            <person name="Cannon C."/>
            <person name="Castanera R."/>
            <person name="Culley D."/>
            <person name="Daum C."/>
            <person name="Ezra D."/>
            <person name="Gonzalez J."/>
            <person name="Henrissat B."/>
            <person name="Kuo A."/>
            <person name="Liang C."/>
            <person name="Lipzen A."/>
            <person name="Lutzoni F."/>
            <person name="Magnuson J."/>
            <person name="Mondo S."/>
            <person name="Nolan M."/>
            <person name="Ohm R."/>
            <person name="Pangilinan J."/>
            <person name="Park H.-J."/>
            <person name="Ramirez L."/>
            <person name="Alfaro M."/>
            <person name="Sun H."/>
            <person name="Tritt A."/>
            <person name="Yoshinaga Y."/>
            <person name="Zwiers L.-H."/>
            <person name="Turgeon B."/>
            <person name="Goodwin S."/>
            <person name="Spatafora J."/>
            <person name="Crous P."/>
            <person name="Grigoriev I."/>
        </authorList>
    </citation>
    <scope>NUCLEOTIDE SEQUENCE</scope>
    <source>
        <strain evidence="2">ATCC 16933</strain>
    </source>
</reference>
<dbReference type="EMBL" id="MU001670">
    <property type="protein sequence ID" value="KAF2461980.1"/>
    <property type="molecule type" value="Genomic_DNA"/>
</dbReference>
<proteinExistence type="predicted"/>
<protein>
    <submittedName>
        <fullName evidence="2">Uncharacterized protein</fullName>
    </submittedName>
</protein>
<feature type="compositionally biased region" description="Polar residues" evidence="1">
    <location>
        <begin position="54"/>
        <end position="67"/>
    </location>
</feature>
<name>A0A6A6PDR3_9PEZI</name>
<keyword evidence="3" id="KW-1185">Reference proteome</keyword>
<evidence type="ECO:0000313" key="3">
    <source>
        <dbReference type="Proteomes" id="UP000799766"/>
    </source>
</evidence>
<feature type="compositionally biased region" description="Basic residues" evidence="1">
    <location>
        <begin position="20"/>
        <end position="29"/>
    </location>
</feature>
<accession>A0A6A6PDR3</accession>
<organism evidence="2 3">
    <name type="scientific">Lineolata rhizophorae</name>
    <dbReference type="NCBI Taxonomy" id="578093"/>
    <lineage>
        <taxon>Eukaryota</taxon>
        <taxon>Fungi</taxon>
        <taxon>Dikarya</taxon>
        <taxon>Ascomycota</taxon>
        <taxon>Pezizomycotina</taxon>
        <taxon>Dothideomycetes</taxon>
        <taxon>Dothideomycetes incertae sedis</taxon>
        <taxon>Lineolatales</taxon>
        <taxon>Lineolataceae</taxon>
        <taxon>Lineolata</taxon>
    </lineage>
</organism>
<gene>
    <name evidence="2" type="ORF">BDY21DRAFT_368124</name>
</gene>
<dbReference type="Proteomes" id="UP000799766">
    <property type="component" value="Unassembled WGS sequence"/>
</dbReference>
<dbReference type="AlphaFoldDB" id="A0A6A6PDR3"/>
<evidence type="ECO:0000313" key="2">
    <source>
        <dbReference type="EMBL" id="KAF2461980.1"/>
    </source>
</evidence>
<evidence type="ECO:0000256" key="1">
    <source>
        <dbReference type="SAM" id="MobiDB-lite"/>
    </source>
</evidence>
<sequence>MASILLACGAILTRGLKDHKEKRKQKKARREQENPSFADMQAANEERMRRLSSARGTQGPRTRTDATQGPPPSYDVAVGRHQQPIRRGDTAGR</sequence>
<feature type="region of interest" description="Disordered" evidence="1">
    <location>
        <begin position="14"/>
        <end position="93"/>
    </location>
</feature>